<evidence type="ECO:0000313" key="7">
    <source>
        <dbReference type="Proteomes" id="UP000663870"/>
    </source>
</evidence>
<dbReference type="SUPFAM" id="SSF63829">
    <property type="entry name" value="Calcium-dependent phosphotriesterase"/>
    <property type="match status" value="1"/>
</dbReference>
<dbReference type="GO" id="GO:0005576">
    <property type="term" value="C:extracellular region"/>
    <property type="evidence" value="ECO:0007669"/>
    <property type="project" value="TreeGrafter"/>
</dbReference>
<evidence type="ECO:0000256" key="1">
    <source>
        <dbReference type="ARBA" id="ARBA00022729"/>
    </source>
</evidence>
<name>A0A815WS01_9BILA</name>
<dbReference type="InterPro" id="IPR011042">
    <property type="entry name" value="6-blade_b-propeller_TolB-like"/>
</dbReference>
<dbReference type="Proteomes" id="UP000663854">
    <property type="component" value="Unassembled WGS sequence"/>
</dbReference>
<keyword evidence="7" id="KW-1185">Reference proteome</keyword>
<evidence type="ECO:0008006" key="8">
    <source>
        <dbReference type="Google" id="ProtNLM"/>
    </source>
</evidence>
<proteinExistence type="predicted"/>
<dbReference type="PROSITE" id="PS51125">
    <property type="entry name" value="NHL"/>
    <property type="match status" value="1"/>
</dbReference>
<dbReference type="CDD" id="cd05819">
    <property type="entry name" value="NHL"/>
    <property type="match status" value="1"/>
</dbReference>
<keyword evidence="2" id="KW-0677">Repeat</keyword>
<dbReference type="Proteomes" id="UP000663870">
    <property type="component" value="Unassembled WGS sequence"/>
</dbReference>
<dbReference type="AlphaFoldDB" id="A0A815WS01"/>
<dbReference type="PANTHER" id="PTHR10680:SF14">
    <property type="entry name" value="PEPTIDYL-GLYCINE ALPHA-AMIDATING MONOOXYGENASE"/>
    <property type="match status" value="1"/>
</dbReference>
<protein>
    <recommendedName>
        <fullName evidence="8">NHL repeat-containing protein</fullName>
    </recommendedName>
</protein>
<evidence type="ECO:0000256" key="3">
    <source>
        <dbReference type="ARBA" id="ARBA00023180"/>
    </source>
</evidence>
<dbReference type="EMBL" id="CAJNOL010003162">
    <property type="protein sequence ID" value="CAF1549567.1"/>
    <property type="molecule type" value="Genomic_DNA"/>
</dbReference>
<reference evidence="6" key="1">
    <citation type="submission" date="2021-02" db="EMBL/GenBank/DDBJ databases">
        <authorList>
            <person name="Nowell W R."/>
        </authorList>
    </citation>
    <scope>NUCLEOTIDE SEQUENCE</scope>
</reference>
<dbReference type="Pfam" id="PF01436">
    <property type="entry name" value="NHL"/>
    <property type="match status" value="1"/>
</dbReference>
<sequence length="171" mass="18120">MGDYHQVTKQSLDDANTITIIAGTNFAGSASNMLNTPYGIFVDNNFNLYVADCGNNRVQFFLFGESEGTTVAGSEAAISFPLSCPTAVTVDGADYLFIVDSGNNRIIKSSAEGFQCVIGCSTAYGSAADQLASPWTLAFDHQGSIFVADTNNGRLQKFDIATNSCGESNHI</sequence>
<dbReference type="EMBL" id="CAJNOH010002065">
    <property type="protein sequence ID" value="CAF1270195.1"/>
    <property type="molecule type" value="Genomic_DNA"/>
</dbReference>
<gene>
    <name evidence="6" type="ORF">JXQ802_LOCUS43534</name>
    <name evidence="5" type="ORF">PYM288_LOCUS28338</name>
</gene>
<evidence type="ECO:0000313" key="6">
    <source>
        <dbReference type="EMBL" id="CAF1549567.1"/>
    </source>
</evidence>
<dbReference type="InterPro" id="IPR001258">
    <property type="entry name" value="NHL_repeat"/>
</dbReference>
<comment type="caution">
    <text evidence="6">The sequence shown here is derived from an EMBL/GenBank/DDBJ whole genome shotgun (WGS) entry which is preliminary data.</text>
</comment>
<accession>A0A815WS01</accession>
<keyword evidence="1" id="KW-0732">Signal</keyword>
<keyword evidence="3" id="KW-0325">Glycoprotein</keyword>
<dbReference type="PANTHER" id="PTHR10680">
    <property type="entry name" value="PEPTIDYL-GLYCINE ALPHA-AMIDATING MONOOXYGENASE"/>
    <property type="match status" value="1"/>
</dbReference>
<evidence type="ECO:0000313" key="5">
    <source>
        <dbReference type="EMBL" id="CAF1270195.1"/>
    </source>
</evidence>
<feature type="repeat" description="NHL" evidence="4">
    <location>
        <begin position="124"/>
        <end position="161"/>
    </location>
</feature>
<organism evidence="6 7">
    <name type="scientific">Rotaria sordida</name>
    <dbReference type="NCBI Taxonomy" id="392033"/>
    <lineage>
        <taxon>Eukaryota</taxon>
        <taxon>Metazoa</taxon>
        <taxon>Spiralia</taxon>
        <taxon>Gnathifera</taxon>
        <taxon>Rotifera</taxon>
        <taxon>Eurotatoria</taxon>
        <taxon>Bdelloidea</taxon>
        <taxon>Philodinida</taxon>
        <taxon>Philodinidae</taxon>
        <taxon>Rotaria</taxon>
    </lineage>
</organism>
<evidence type="ECO:0000256" key="2">
    <source>
        <dbReference type="ARBA" id="ARBA00022737"/>
    </source>
</evidence>
<evidence type="ECO:0000256" key="4">
    <source>
        <dbReference type="PROSITE-ProRule" id="PRU00504"/>
    </source>
</evidence>
<dbReference type="Gene3D" id="2.120.10.30">
    <property type="entry name" value="TolB, C-terminal domain"/>
    <property type="match status" value="1"/>
</dbReference>